<name>A0A1Y1JUD8_PLAGO</name>
<dbReference type="EMBL" id="BDQF01000663">
    <property type="protein sequence ID" value="GAW84707.1"/>
    <property type="molecule type" value="Genomic_DNA"/>
</dbReference>
<keyword evidence="1" id="KW-0472">Membrane</keyword>
<keyword evidence="1" id="KW-1133">Transmembrane helix</keyword>
<dbReference type="GeneID" id="39745515"/>
<sequence>MTNIALYFKQLKNQYPFLWKIWDVHNNFDEPVDLSTRNKLYHEFCNPIISRLGKHKMKHYDLCVKLVRNLKLFCTNTGECKFDRNDCNNLNNWLFISIVKDKLIPYIYIYIFDLIKRISPNLSYQNECLYYFYGKNYFEPLSIVILNIFQSNIDLIRQTLIGSKDKIYCSCQQFVYNVVRRYKHMNSTYCHVDQTKLREKNKNTCLFLKQFETTYYAYLINDGSIQKEQIKLPSLKREDTLEFVPCIPDDGIHQSLNISESQIPPEEPVELFETKLNDQMDLFQNPEYFTTSVFIKNVLPTTLAIIAAASSLFFLIYKFTPIRSLFRSRKIVKTVKNIYDRDNKNELLYDAYNTMDISSYNNRYDIAYGNL</sequence>
<dbReference type="Proteomes" id="UP000195521">
    <property type="component" value="Unassembled WGS sequence"/>
</dbReference>
<comment type="caution">
    <text evidence="2">The sequence shown here is derived from an EMBL/GenBank/DDBJ whole genome shotgun (WGS) entry which is preliminary data.</text>
</comment>
<reference evidence="3" key="1">
    <citation type="submission" date="2017-04" db="EMBL/GenBank/DDBJ databases">
        <title>Plasmodium gonderi genome.</title>
        <authorList>
            <person name="Arisue N."/>
            <person name="Honma H."/>
            <person name="Kawai S."/>
            <person name="Tougan T."/>
            <person name="Tanabe K."/>
            <person name="Horii T."/>
        </authorList>
    </citation>
    <scope>NUCLEOTIDE SEQUENCE [LARGE SCALE GENOMIC DNA]</scope>
    <source>
        <strain evidence="3">ATCC 30045</strain>
    </source>
</reference>
<dbReference type="AlphaFoldDB" id="A0A1Y1JUD8"/>
<keyword evidence="1" id="KW-0812">Transmembrane</keyword>
<protein>
    <submittedName>
        <fullName evidence="2">Variable surface protein</fullName>
    </submittedName>
</protein>
<evidence type="ECO:0000313" key="2">
    <source>
        <dbReference type="EMBL" id="GAW84707.1"/>
    </source>
</evidence>
<accession>A0A1Y1JUD8</accession>
<keyword evidence="3" id="KW-1185">Reference proteome</keyword>
<organism evidence="2 3">
    <name type="scientific">Plasmodium gonderi</name>
    <dbReference type="NCBI Taxonomy" id="77519"/>
    <lineage>
        <taxon>Eukaryota</taxon>
        <taxon>Sar</taxon>
        <taxon>Alveolata</taxon>
        <taxon>Apicomplexa</taxon>
        <taxon>Aconoidasida</taxon>
        <taxon>Haemosporida</taxon>
        <taxon>Plasmodiidae</taxon>
        <taxon>Plasmodium</taxon>
        <taxon>Plasmodium (Plasmodium)</taxon>
    </lineage>
</organism>
<dbReference type="RefSeq" id="XP_028547296.1">
    <property type="nucleotide sequence ID" value="XM_028691495.1"/>
</dbReference>
<dbReference type="OMA" id="YANECVK"/>
<dbReference type="OrthoDB" id="384458at2759"/>
<evidence type="ECO:0000313" key="3">
    <source>
        <dbReference type="Proteomes" id="UP000195521"/>
    </source>
</evidence>
<dbReference type="InterPro" id="IPR008780">
    <property type="entry name" value="Plasmodium_Vir"/>
</dbReference>
<feature type="transmembrane region" description="Helical" evidence="1">
    <location>
        <begin position="298"/>
        <end position="320"/>
    </location>
</feature>
<evidence type="ECO:0000256" key="1">
    <source>
        <dbReference type="SAM" id="Phobius"/>
    </source>
</evidence>
<proteinExistence type="predicted"/>
<gene>
    <name evidence="2" type="ORF">PGO_004520</name>
</gene>
<dbReference type="Pfam" id="PF05795">
    <property type="entry name" value="Plasmodium_Vir"/>
    <property type="match status" value="1"/>
</dbReference>